<sequence length="209" mass="22991">MIWAAQNYGTLLHRLQASGVLSTPAISAAFAAIPREHFLPAELRDQAGRDEPFPIGHGQTNSQPRTVAFMLELLQPQAGQSVLDIGSGSGWTTALLAHIVGEKGRVLGLERIDELVQMGQRNLQQFHLPQATIRHAGTEALGLPGEQHHRILVSASAATKEPMEQLSQQLLPDGRLVVPVANSIWLVEKDQEQRLYYHEHPGFAFVPLR</sequence>
<protein>
    <recommendedName>
        <fullName evidence="4">Protein-L-isoaspartate O-methyltransferase</fullName>
        <ecNumber evidence="3">2.1.1.77</ecNumber>
    </recommendedName>
    <alternativeName>
        <fullName evidence="11">L-isoaspartyl protein carboxyl methyltransferase</fullName>
    </alternativeName>
    <alternativeName>
        <fullName evidence="9">Protein L-isoaspartyl methyltransferase</fullName>
    </alternativeName>
    <alternativeName>
        <fullName evidence="10">Protein-beta-aspartate methyltransferase</fullName>
    </alternativeName>
</protein>
<accession>A0A7W8DH59</accession>
<name>A0A7W8DH59_9BACT</name>
<evidence type="ECO:0000256" key="6">
    <source>
        <dbReference type="ARBA" id="ARBA00022603"/>
    </source>
</evidence>
<evidence type="ECO:0000313" key="13">
    <source>
        <dbReference type="Proteomes" id="UP000528322"/>
    </source>
</evidence>
<proteinExistence type="inferred from homology"/>
<gene>
    <name evidence="12" type="ORF">HNR37_001265</name>
</gene>
<evidence type="ECO:0000256" key="4">
    <source>
        <dbReference type="ARBA" id="ARBA00013346"/>
    </source>
</evidence>
<dbReference type="Gene3D" id="3.40.50.150">
    <property type="entry name" value="Vaccinia Virus protein VP39"/>
    <property type="match status" value="1"/>
</dbReference>
<dbReference type="EMBL" id="JACHID010000007">
    <property type="protein sequence ID" value="MBB5021948.1"/>
    <property type="molecule type" value="Genomic_DNA"/>
</dbReference>
<keyword evidence="6 12" id="KW-0489">Methyltransferase</keyword>
<dbReference type="RefSeq" id="WP_343067199.1">
    <property type="nucleotide sequence ID" value="NZ_JACHID010000007.1"/>
</dbReference>
<evidence type="ECO:0000256" key="9">
    <source>
        <dbReference type="ARBA" id="ARBA00030757"/>
    </source>
</evidence>
<evidence type="ECO:0000256" key="2">
    <source>
        <dbReference type="ARBA" id="ARBA00005369"/>
    </source>
</evidence>
<reference evidence="12 13" key="1">
    <citation type="submission" date="2020-08" db="EMBL/GenBank/DDBJ databases">
        <title>Genomic Encyclopedia of Type Strains, Phase IV (KMG-IV): sequencing the most valuable type-strain genomes for metagenomic binning, comparative biology and taxonomic classification.</title>
        <authorList>
            <person name="Goeker M."/>
        </authorList>
    </citation>
    <scope>NUCLEOTIDE SEQUENCE [LARGE SCALE GENOMIC DNA]</scope>
    <source>
        <strain evidence="12 13">DSM 22071</strain>
    </source>
</reference>
<keyword evidence="8" id="KW-0949">S-adenosyl-L-methionine</keyword>
<evidence type="ECO:0000256" key="11">
    <source>
        <dbReference type="ARBA" id="ARBA00031350"/>
    </source>
</evidence>
<dbReference type="Proteomes" id="UP000528322">
    <property type="component" value="Unassembled WGS sequence"/>
</dbReference>
<dbReference type="PANTHER" id="PTHR11579:SF0">
    <property type="entry name" value="PROTEIN-L-ISOASPARTATE(D-ASPARTATE) O-METHYLTRANSFERASE"/>
    <property type="match status" value="1"/>
</dbReference>
<keyword evidence="7 12" id="KW-0808">Transferase</keyword>
<dbReference type="SUPFAM" id="SSF53335">
    <property type="entry name" value="S-adenosyl-L-methionine-dependent methyltransferases"/>
    <property type="match status" value="1"/>
</dbReference>
<keyword evidence="5" id="KW-0963">Cytoplasm</keyword>
<dbReference type="EC" id="2.1.1.77" evidence="3"/>
<dbReference type="PANTHER" id="PTHR11579">
    <property type="entry name" value="PROTEIN-L-ISOASPARTATE O-METHYLTRANSFERASE"/>
    <property type="match status" value="1"/>
</dbReference>
<evidence type="ECO:0000256" key="5">
    <source>
        <dbReference type="ARBA" id="ARBA00022490"/>
    </source>
</evidence>
<evidence type="ECO:0000313" key="12">
    <source>
        <dbReference type="EMBL" id="MBB5021948.1"/>
    </source>
</evidence>
<dbReference type="AlphaFoldDB" id="A0A7W8DH59"/>
<dbReference type="Pfam" id="PF01135">
    <property type="entry name" value="PCMT"/>
    <property type="match status" value="1"/>
</dbReference>
<evidence type="ECO:0000256" key="3">
    <source>
        <dbReference type="ARBA" id="ARBA00011890"/>
    </source>
</evidence>
<evidence type="ECO:0000256" key="1">
    <source>
        <dbReference type="ARBA" id="ARBA00004496"/>
    </source>
</evidence>
<keyword evidence="13" id="KW-1185">Reference proteome</keyword>
<dbReference type="GO" id="GO:0004719">
    <property type="term" value="F:protein-L-isoaspartate (D-aspartate) O-methyltransferase activity"/>
    <property type="evidence" value="ECO:0007669"/>
    <property type="project" value="UniProtKB-EC"/>
</dbReference>
<evidence type="ECO:0000256" key="10">
    <source>
        <dbReference type="ARBA" id="ARBA00031323"/>
    </source>
</evidence>
<evidence type="ECO:0000256" key="8">
    <source>
        <dbReference type="ARBA" id="ARBA00022691"/>
    </source>
</evidence>
<dbReference type="CDD" id="cd02440">
    <property type="entry name" value="AdoMet_MTases"/>
    <property type="match status" value="1"/>
</dbReference>
<dbReference type="InterPro" id="IPR029063">
    <property type="entry name" value="SAM-dependent_MTases_sf"/>
</dbReference>
<comment type="similarity">
    <text evidence="2">Belongs to the methyltransferase superfamily. L-isoaspartyl/D-aspartyl protein methyltransferase family.</text>
</comment>
<dbReference type="InterPro" id="IPR000682">
    <property type="entry name" value="PCMT"/>
</dbReference>
<evidence type="ECO:0000256" key="7">
    <source>
        <dbReference type="ARBA" id="ARBA00022679"/>
    </source>
</evidence>
<comment type="caution">
    <text evidence="12">The sequence shown here is derived from an EMBL/GenBank/DDBJ whole genome shotgun (WGS) entry which is preliminary data.</text>
</comment>
<dbReference type="GO" id="GO:0005737">
    <property type="term" value="C:cytoplasm"/>
    <property type="evidence" value="ECO:0007669"/>
    <property type="project" value="UniProtKB-SubCell"/>
</dbReference>
<comment type="subcellular location">
    <subcellularLocation>
        <location evidence="1">Cytoplasm</location>
    </subcellularLocation>
</comment>
<organism evidence="12 13">
    <name type="scientific">Desulfurispira natronophila</name>
    <dbReference type="NCBI Taxonomy" id="682562"/>
    <lineage>
        <taxon>Bacteria</taxon>
        <taxon>Pseudomonadati</taxon>
        <taxon>Chrysiogenota</taxon>
        <taxon>Chrysiogenia</taxon>
        <taxon>Chrysiogenales</taxon>
        <taxon>Chrysiogenaceae</taxon>
        <taxon>Desulfurispira</taxon>
    </lineage>
</organism>
<dbReference type="GO" id="GO:0032259">
    <property type="term" value="P:methylation"/>
    <property type="evidence" value="ECO:0007669"/>
    <property type="project" value="UniProtKB-KW"/>
</dbReference>